<keyword evidence="2" id="KW-0699">rRNA-binding</keyword>
<dbReference type="AlphaFoldDB" id="A0A1C9CC46"/>
<dbReference type="GeneID" id="29070415"/>
<dbReference type="GO" id="GO:0006412">
    <property type="term" value="P:translation"/>
    <property type="evidence" value="ECO:0007669"/>
    <property type="project" value="InterPro"/>
</dbReference>
<organism evidence="7">
    <name type="scientific">Asparagopsis taxiformis</name>
    <dbReference type="NCBI Taxonomy" id="260499"/>
    <lineage>
        <taxon>Eukaryota</taxon>
        <taxon>Rhodophyta</taxon>
        <taxon>Florideophyceae</taxon>
        <taxon>Rhodymeniophycidae</taxon>
        <taxon>Bonnemaisoniales</taxon>
        <taxon>Bonnemaisoniaceae</taxon>
        <taxon>Asparagopsis</taxon>
    </lineage>
</organism>
<dbReference type="PANTHER" id="PTHR33398">
    <property type="entry name" value="30S RIBOSOMAL PROTEIN S20"/>
    <property type="match status" value="1"/>
</dbReference>
<dbReference type="PANTHER" id="PTHR33398:SF1">
    <property type="entry name" value="SMALL RIBOSOMAL SUBUNIT PROTEIN BS20C"/>
    <property type="match status" value="1"/>
</dbReference>
<dbReference type="GO" id="GO:0015935">
    <property type="term" value="C:small ribosomal subunit"/>
    <property type="evidence" value="ECO:0007669"/>
    <property type="project" value="TreeGrafter"/>
</dbReference>
<sequence length="88" mass="9992">MSKNLSAIKKTQVSIRNNIRNKIYKSIIKNLTRKYLSNVNSINSEDEQELRSAIYSSIDKAVKRGVIHKNNGARKKSKIARSSKNLST</sequence>
<evidence type="ECO:0000256" key="2">
    <source>
        <dbReference type="ARBA" id="ARBA00022730"/>
    </source>
</evidence>
<evidence type="ECO:0000256" key="3">
    <source>
        <dbReference type="ARBA" id="ARBA00022884"/>
    </source>
</evidence>
<name>A0A1C9CC46_9FLOR</name>
<evidence type="ECO:0000313" key="7">
    <source>
        <dbReference type="EMBL" id="AOM65914.1"/>
    </source>
</evidence>
<dbReference type="SUPFAM" id="SSF46992">
    <property type="entry name" value="Ribosomal protein S20"/>
    <property type="match status" value="1"/>
</dbReference>
<dbReference type="NCBIfam" id="TIGR00029">
    <property type="entry name" value="S20"/>
    <property type="match status" value="1"/>
</dbReference>
<dbReference type="GO" id="GO:0003735">
    <property type="term" value="F:structural constituent of ribosome"/>
    <property type="evidence" value="ECO:0007669"/>
    <property type="project" value="InterPro"/>
</dbReference>
<feature type="region of interest" description="Disordered" evidence="6">
    <location>
        <begin position="69"/>
        <end position="88"/>
    </location>
</feature>
<keyword evidence="3" id="KW-0694">RNA-binding</keyword>
<dbReference type="EMBL" id="KX284717">
    <property type="protein sequence ID" value="AOM65914.1"/>
    <property type="molecule type" value="Genomic_DNA"/>
</dbReference>
<reference evidence="7" key="1">
    <citation type="journal article" date="2016" name="BMC Biol.">
        <title>Parallel evolution of highly conserved plastid genome architecture in red seaweeds and seed plants.</title>
        <authorList>
            <person name="Lee J."/>
            <person name="Cho C.H."/>
            <person name="Park S.I."/>
            <person name="Choi J.W."/>
            <person name="Song H.S."/>
            <person name="West J.A."/>
            <person name="Bhattacharya D."/>
            <person name="Yoon H.S."/>
        </authorList>
    </citation>
    <scope>NUCLEOTIDE SEQUENCE</scope>
</reference>
<evidence type="ECO:0000256" key="4">
    <source>
        <dbReference type="ARBA" id="ARBA00022980"/>
    </source>
</evidence>
<evidence type="ECO:0000256" key="6">
    <source>
        <dbReference type="SAM" id="MobiDB-lite"/>
    </source>
</evidence>
<keyword evidence="4 7" id="KW-0689">Ribosomal protein</keyword>
<dbReference type="InterPro" id="IPR036510">
    <property type="entry name" value="Ribosomal_bS20_sf"/>
</dbReference>
<dbReference type="HAMAP" id="MF_00500">
    <property type="entry name" value="Ribosomal_bS20"/>
    <property type="match status" value="1"/>
</dbReference>
<feature type="compositionally biased region" description="Basic residues" evidence="6">
    <location>
        <begin position="69"/>
        <end position="81"/>
    </location>
</feature>
<dbReference type="GO" id="GO:0070181">
    <property type="term" value="F:small ribosomal subunit rRNA binding"/>
    <property type="evidence" value="ECO:0007669"/>
    <property type="project" value="TreeGrafter"/>
</dbReference>
<dbReference type="InterPro" id="IPR002583">
    <property type="entry name" value="Ribosomal_bS20"/>
</dbReference>
<keyword evidence="7" id="KW-0934">Plastid</keyword>
<evidence type="ECO:0000256" key="1">
    <source>
        <dbReference type="ARBA" id="ARBA00007634"/>
    </source>
</evidence>
<geneLocation type="plastid" evidence="7"/>
<gene>
    <name evidence="7" type="primary">rps20</name>
    <name evidence="7" type="ORF">Aspa_035</name>
</gene>
<dbReference type="Pfam" id="PF01649">
    <property type="entry name" value="Ribosomal_S20p"/>
    <property type="match status" value="1"/>
</dbReference>
<dbReference type="RefSeq" id="YP_009294431.1">
    <property type="nucleotide sequence ID" value="NC_031148.1"/>
</dbReference>
<keyword evidence="5" id="KW-0687">Ribonucleoprotein</keyword>
<accession>A0A1C9CC46</accession>
<proteinExistence type="inferred from homology"/>
<protein>
    <submittedName>
        <fullName evidence="7">Ribosomal protein S20</fullName>
    </submittedName>
</protein>
<dbReference type="Gene3D" id="1.20.58.110">
    <property type="entry name" value="Ribosomal protein S20"/>
    <property type="match status" value="1"/>
</dbReference>
<evidence type="ECO:0000256" key="5">
    <source>
        <dbReference type="ARBA" id="ARBA00023274"/>
    </source>
</evidence>
<comment type="similarity">
    <text evidence="1">Belongs to the bacterial ribosomal protein bS20 family.</text>
</comment>